<feature type="compositionally biased region" description="Basic and acidic residues" evidence="1">
    <location>
        <begin position="62"/>
        <end position="81"/>
    </location>
</feature>
<keyword evidence="3" id="KW-1185">Reference proteome</keyword>
<protein>
    <submittedName>
        <fullName evidence="2">Uncharacterized protein</fullName>
    </submittedName>
</protein>
<feature type="compositionally biased region" description="Polar residues" evidence="1">
    <location>
        <begin position="31"/>
        <end position="55"/>
    </location>
</feature>
<evidence type="ECO:0000313" key="2">
    <source>
        <dbReference type="EMBL" id="EDO03519.1"/>
    </source>
</evidence>
<accession>A7EL03</accession>
<dbReference type="HOGENOM" id="CLU_672951_0_0_1"/>
<dbReference type="RefSeq" id="XP_001593078.1">
    <property type="nucleotide sequence ID" value="XM_001593028.1"/>
</dbReference>
<dbReference type="AlphaFoldDB" id="A7EL03"/>
<evidence type="ECO:0000256" key="1">
    <source>
        <dbReference type="SAM" id="MobiDB-lite"/>
    </source>
</evidence>
<name>A7EL03_SCLS1</name>
<feature type="region of interest" description="Disordered" evidence="1">
    <location>
        <begin position="1"/>
        <end position="113"/>
    </location>
</feature>
<sequence length="409" mass="45614">MSHPPWPQSLFQDSPLAPRRHPSDWMKPQESLAQSKVQEPTQNFTPSVSGAQSSFYGPLPKEQQRFPTKDSDNTETMEKGNGENSPQLPGPNNAEVMGGHIGDNSAPLSKSNNDEALGVGNGHNLASDLRGQLLSRNYFVFHMDKGFVLSYSNLNATALSYVLYYINQILPTVKREDIISTYKTMVQMEMSDPAMDGKSFEDRLIYRNAALLKHFHLDPMTIPDICHRLVVTCSNRTVPVIMLNDGRGFQPLIALLCLLKKKVIFMADFEGDSGDAMLKGHLDLVLTNTINMVGIPALSVLARAPVYIRDFFGVNNPMMEEVLKAPAMVLGSKEDQLLKRIMEDLSCKEDDTVFVGSSTYPFEPPTLPELLQVDTTALKEDSQVSSTQRMRYKVDTYTTLEEILAGKFQ</sequence>
<gene>
    <name evidence="2" type="ORF">SS1G_06000</name>
</gene>
<organism evidence="2 3">
    <name type="scientific">Sclerotinia sclerotiorum (strain ATCC 18683 / 1980 / Ss-1)</name>
    <name type="common">White mold</name>
    <name type="synonym">Whetzelinia sclerotiorum</name>
    <dbReference type="NCBI Taxonomy" id="665079"/>
    <lineage>
        <taxon>Eukaryota</taxon>
        <taxon>Fungi</taxon>
        <taxon>Dikarya</taxon>
        <taxon>Ascomycota</taxon>
        <taxon>Pezizomycotina</taxon>
        <taxon>Leotiomycetes</taxon>
        <taxon>Helotiales</taxon>
        <taxon>Sclerotiniaceae</taxon>
        <taxon>Sclerotinia</taxon>
    </lineage>
</organism>
<dbReference type="EMBL" id="CH476627">
    <property type="protein sequence ID" value="EDO03519.1"/>
    <property type="molecule type" value="Genomic_DNA"/>
</dbReference>
<reference evidence="3" key="1">
    <citation type="journal article" date="2011" name="PLoS Genet.">
        <title>Genomic analysis of the necrotrophic fungal pathogens Sclerotinia sclerotiorum and Botrytis cinerea.</title>
        <authorList>
            <person name="Amselem J."/>
            <person name="Cuomo C.A."/>
            <person name="van Kan J.A."/>
            <person name="Viaud M."/>
            <person name="Benito E.P."/>
            <person name="Couloux A."/>
            <person name="Coutinho P.M."/>
            <person name="de Vries R.P."/>
            <person name="Dyer P.S."/>
            <person name="Fillinger S."/>
            <person name="Fournier E."/>
            <person name="Gout L."/>
            <person name="Hahn M."/>
            <person name="Kohn L."/>
            <person name="Lapalu N."/>
            <person name="Plummer K.M."/>
            <person name="Pradier J.M."/>
            <person name="Quevillon E."/>
            <person name="Sharon A."/>
            <person name="Simon A."/>
            <person name="ten Have A."/>
            <person name="Tudzynski B."/>
            <person name="Tudzynski P."/>
            <person name="Wincker P."/>
            <person name="Andrew M."/>
            <person name="Anthouard V."/>
            <person name="Beever R.E."/>
            <person name="Beffa R."/>
            <person name="Benoit I."/>
            <person name="Bouzid O."/>
            <person name="Brault B."/>
            <person name="Chen Z."/>
            <person name="Choquer M."/>
            <person name="Collemare J."/>
            <person name="Cotton P."/>
            <person name="Danchin E.G."/>
            <person name="Da Silva C."/>
            <person name="Gautier A."/>
            <person name="Giraud C."/>
            <person name="Giraud T."/>
            <person name="Gonzalez C."/>
            <person name="Grossetete S."/>
            <person name="Guldener U."/>
            <person name="Henrissat B."/>
            <person name="Howlett B.J."/>
            <person name="Kodira C."/>
            <person name="Kretschmer M."/>
            <person name="Lappartient A."/>
            <person name="Leroch M."/>
            <person name="Levis C."/>
            <person name="Mauceli E."/>
            <person name="Neuveglise C."/>
            <person name="Oeser B."/>
            <person name="Pearson M."/>
            <person name="Poulain J."/>
            <person name="Poussereau N."/>
            <person name="Quesneville H."/>
            <person name="Rascle C."/>
            <person name="Schumacher J."/>
            <person name="Segurens B."/>
            <person name="Sexton A."/>
            <person name="Silva E."/>
            <person name="Sirven C."/>
            <person name="Soanes D.M."/>
            <person name="Talbot N.J."/>
            <person name="Templeton M."/>
            <person name="Yandava C."/>
            <person name="Yarden O."/>
            <person name="Zeng Q."/>
            <person name="Rollins J.A."/>
            <person name="Lebrun M.H."/>
            <person name="Dickman M."/>
        </authorList>
    </citation>
    <scope>NUCLEOTIDE SEQUENCE [LARGE SCALE GENOMIC DNA]</scope>
    <source>
        <strain evidence="3">ATCC 18683 / 1980 / Ss-1</strain>
    </source>
</reference>
<proteinExistence type="predicted"/>
<dbReference type="GeneID" id="5489190"/>
<evidence type="ECO:0000313" key="3">
    <source>
        <dbReference type="Proteomes" id="UP000001312"/>
    </source>
</evidence>
<dbReference type="Proteomes" id="UP000001312">
    <property type="component" value="Unassembled WGS sequence"/>
</dbReference>
<dbReference type="KEGG" id="ssl:SS1G_06000"/>
<dbReference type="InParanoid" id="A7EL03"/>